<evidence type="ECO:0000313" key="7">
    <source>
        <dbReference type="Proteomes" id="UP001212152"/>
    </source>
</evidence>
<feature type="domain" description="CBM21" evidence="5">
    <location>
        <begin position="31"/>
        <end position="135"/>
    </location>
</feature>
<evidence type="ECO:0000313" key="6">
    <source>
        <dbReference type="EMBL" id="KAJ3169345.1"/>
    </source>
</evidence>
<dbReference type="Pfam" id="PF03370">
    <property type="entry name" value="CBM_21"/>
    <property type="match status" value="1"/>
</dbReference>
<evidence type="ECO:0000256" key="1">
    <source>
        <dbReference type="ARBA" id="ARBA00008061"/>
    </source>
</evidence>
<keyword evidence="2" id="KW-0378">Hydrolase</keyword>
<dbReference type="Proteomes" id="UP001212152">
    <property type="component" value="Unassembled WGS sequence"/>
</dbReference>
<protein>
    <recommendedName>
        <fullName evidence="5">CBM21 domain-containing protein</fullName>
    </recommendedName>
</protein>
<dbReference type="SMART" id="SM00810">
    <property type="entry name" value="Alpha-amyl_C2"/>
    <property type="match status" value="1"/>
</dbReference>
<dbReference type="EMBL" id="JADGJQ010000109">
    <property type="protein sequence ID" value="KAJ3169345.1"/>
    <property type="molecule type" value="Genomic_DNA"/>
</dbReference>
<dbReference type="PANTHER" id="PTHR43447">
    <property type="entry name" value="ALPHA-AMYLASE"/>
    <property type="match status" value="1"/>
</dbReference>
<sequence>MARPTTLAASRLPCIAFLVLLLSCLSALAAPTRRDPVQVALLSYTYENGVLSGSIKVQNIAYQKEVTVVYATGAEESWSPAQTIAAVYASTAGSGFETWKFSASAPDATAFYIHYVVAGTSYYAPGNSNYKVTATSATTTATATATKTTTKAGSPTIAPLPPTISGNGDVIIQAFEWTSSTISPGTWWTTVNNQIPNLKGVFDMIWLPPATDSESDQGYLPRQWDILDSKYGVERDLRTLVKNLTDANILPLADIVINHRVGTHDWADFSNPAFPNNAAAVCSGDEWGQHGGNPQGAADTGLNYASGRDLDHTNADVQAAILRYLNTLKSIGYAGWRYDFVLGFGGQYVGEYNKATSAAFSVGEKWEDLNLNDPSSHRNSIRDWIVATGSQSSAFDFTTKGMLQNAITTANYASLVVNGAPCGLIGIDPAHAVTFVDNHDTGPSTNGNGQSGQNLWPFPATSIMLGYAYILTHPGVPSVYWYHYITKQLKSAIDPLIAARKAAGVTATSPVSIAQADNSVYAAYTTGASGSLAVKIGPGSWAPKEGYTLVNRDVNWAVWKA</sequence>
<keyword evidence="3" id="KW-0326">Glycosidase</keyword>
<proteinExistence type="inferred from homology"/>
<dbReference type="Gene3D" id="2.60.40.2440">
    <property type="entry name" value="Carbohydrate binding type-21 domain"/>
    <property type="match status" value="1"/>
</dbReference>
<reference evidence="6" key="1">
    <citation type="submission" date="2020-05" db="EMBL/GenBank/DDBJ databases">
        <title>Phylogenomic resolution of chytrid fungi.</title>
        <authorList>
            <person name="Stajich J.E."/>
            <person name="Amses K."/>
            <person name="Simmons R."/>
            <person name="Seto K."/>
            <person name="Myers J."/>
            <person name="Bonds A."/>
            <person name="Quandt C.A."/>
            <person name="Barry K."/>
            <person name="Liu P."/>
            <person name="Grigoriev I."/>
            <person name="Longcore J.E."/>
            <person name="James T.Y."/>
        </authorList>
    </citation>
    <scope>NUCLEOTIDE SEQUENCE</scope>
    <source>
        <strain evidence="6">JEL0379</strain>
    </source>
</reference>
<feature type="chain" id="PRO_5042241289" description="CBM21 domain-containing protein" evidence="4">
    <location>
        <begin position="30"/>
        <end position="561"/>
    </location>
</feature>
<evidence type="ECO:0000259" key="5">
    <source>
        <dbReference type="PROSITE" id="PS51159"/>
    </source>
</evidence>
<dbReference type="GO" id="GO:0004556">
    <property type="term" value="F:alpha-amylase activity"/>
    <property type="evidence" value="ECO:0007669"/>
    <property type="project" value="InterPro"/>
</dbReference>
<dbReference type="Pfam" id="PF07821">
    <property type="entry name" value="Alpha-amyl_C2"/>
    <property type="match status" value="1"/>
</dbReference>
<keyword evidence="4" id="KW-0732">Signal</keyword>
<dbReference type="Gene3D" id="2.60.40.1180">
    <property type="entry name" value="Golgi alpha-mannosidase II"/>
    <property type="match status" value="1"/>
</dbReference>
<comment type="caution">
    <text evidence="6">The sequence shown here is derived from an EMBL/GenBank/DDBJ whole genome shotgun (WGS) entry which is preliminary data.</text>
</comment>
<dbReference type="PROSITE" id="PS51257">
    <property type="entry name" value="PROKAR_LIPOPROTEIN"/>
    <property type="match status" value="1"/>
</dbReference>
<dbReference type="CDD" id="cd11314">
    <property type="entry name" value="AmyAc_arch_bac_plant_AmyA"/>
    <property type="match status" value="1"/>
</dbReference>
<feature type="signal peptide" evidence="4">
    <location>
        <begin position="1"/>
        <end position="29"/>
    </location>
</feature>
<dbReference type="InterPro" id="IPR038175">
    <property type="entry name" value="CBM21_dom_sf"/>
</dbReference>
<dbReference type="Gene3D" id="3.20.20.80">
    <property type="entry name" value="Glycosidases"/>
    <property type="match status" value="1"/>
</dbReference>
<evidence type="ECO:0000256" key="3">
    <source>
        <dbReference type="ARBA" id="ARBA00023295"/>
    </source>
</evidence>
<accession>A0AAD5THD7</accession>
<gene>
    <name evidence="6" type="ORF">HDU87_000665</name>
</gene>
<dbReference type="Pfam" id="PF00128">
    <property type="entry name" value="Alpha-amylase"/>
    <property type="match status" value="1"/>
</dbReference>
<dbReference type="InterPro" id="IPR017853">
    <property type="entry name" value="GH"/>
</dbReference>
<dbReference type="SMART" id="SM00642">
    <property type="entry name" value="Aamy"/>
    <property type="match status" value="1"/>
</dbReference>
<name>A0AAD5THD7_9FUNG</name>
<dbReference type="PROSITE" id="PS51159">
    <property type="entry name" value="CBM21"/>
    <property type="match status" value="1"/>
</dbReference>
<evidence type="ECO:0000256" key="4">
    <source>
        <dbReference type="SAM" id="SignalP"/>
    </source>
</evidence>
<keyword evidence="7" id="KW-1185">Reference proteome</keyword>
<dbReference type="InterPro" id="IPR013780">
    <property type="entry name" value="Glyco_hydro_b"/>
</dbReference>
<organism evidence="6 7">
    <name type="scientific">Geranomyces variabilis</name>
    <dbReference type="NCBI Taxonomy" id="109894"/>
    <lineage>
        <taxon>Eukaryota</taxon>
        <taxon>Fungi</taxon>
        <taxon>Fungi incertae sedis</taxon>
        <taxon>Chytridiomycota</taxon>
        <taxon>Chytridiomycota incertae sedis</taxon>
        <taxon>Chytridiomycetes</taxon>
        <taxon>Spizellomycetales</taxon>
        <taxon>Powellomycetaceae</taxon>
        <taxon>Geranomyces</taxon>
    </lineage>
</organism>
<dbReference type="AlphaFoldDB" id="A0AAD5THD7"/>
<dbReference type="InterPro" id="IPR005036">
    <property type="entry name" value="CBM21_dom"/>
</dbReference>
<comment type="similarity">
    <text evidence="1">Belongs to the glycosyl hydrolase 13 family.</text>
</comment>
<dbReference type="InterPro" id="IPR012850">
    <property type="entry name" value="A-amylase_bs_C"/>
</dbReference>
<dbReference type="SUPFAM" id="SSF51445">
    <property type="entry name" value="(Trans)glycosidases"/>
    <property type="match status" value="1"/>
</dbReference>
<dbReference type="GO" id="GO:0005509">
    <property type="term" value="F:calcium ion binding"/>
    <property type="evidence" value="ECO:0007669"/>
    <property type="project" value="InterPro"/>
</dbReference>
<evidence type="ECO:0000256" key="2">
    <source>
        <dbReference type="ARBA" id="ARBA00022801"/>
    </source>
</evidence>
<dbReference type="GO" id="GO:0005975">
    <property type="term" value="P:carbohydrate metabolic process"/>
    <property type="evidence" value="ECO:0007669"/>
    <property type="project" value="InterPro"/>
</dbReference>
<dbReference type="InterPro" id="IPR006047">
    <property type="entry name" value="GH13_cat_dom"/>
</dbReference>